<organism evidence="1 2">
    <name type="scientific">Brachionus plicatilis</name>
    <name type="common">Marine rotifer</name>
    <name type="synonym">Brachionus muelleri</name>
    <dbReference type="NCBI Taxonomy" id="10195"/>
    <lineage>
        <taxon>Eukaryota</taxon>
        <taxon>Metazoa</taxon>
        <taxon>Spiralia</taxon>
        <taxon>Gnathifera</taxon>
        <taxon>Rotifera</taxon>
        <taxon>Eurotatoria</taxon>
        <taxon>Monogononta</taxon>
        <taxon>Pseudotrocha</taxon>
        <taxon>Ploima</taxon>
        <taxon>Brachionidae</taxon>
        <taxon>Brachionus</taxon>
    </lineage>
</organism>
<proteinExistence type="predicted"/>
<dbReference type="EMBL" id="REGN01000640">
    <property type="protein sequence ID" value="RNA40501.1"/>
    <property type="molecule type" value="Genomic_DNA"/>
</dbReference>
<comment type="caution">
    <text evidence="1">The sequence shown here is derived from an EMBL/GenBank/DDBJ whole genome shotgun (WGS) entry which is preliminary data.</text>
</comment>
<accession>A0A3M7SXD3</accession>
<sequence>MLYYLVLLISNATLVFQFELKISTKKNISKFENIISINFLPVCFKLFFSVINYDQKILINLLSNMST</sequence>
<evidence type="ECO:0000313" key="1">
    <source>
        <dbReference type="EMBL" id="RNA40501.1"/>
    </source>
</evidence>
<gene>
    <name evidence="1" type="ORF">BpHYR1_037003</name>
</gene>
<protein>
    <submittedName>
        <fullName evidence="1">Uncharacterized protein</fullName>
    </submittedName>
</protein>
<dbReference type="AlphaFoldDB" id="A0A3M7SXD3"/>
<keyword evidence="2" id="KW-1185">Reference proteome</keyword>
<evidence type="ECO:0000313" key="2">
    <source>
        <dbReference type="Proteomes" id="UP000276133"/>
    </source>
</evidence>
<reference evidence="1 2" key="1">
    <citation type="journal article" date="2018" name="Sci. Rep.">
        <title>Genomic signatures of local adaptation to the degree of environmental predictability in rotifers.</title>
        <authorList>
            <person name="Franch-Gras L."/>
            <person name="Hahn C."/>
            <person name="Garcia-Roger E.M."/>
            <person name="Carmona M.J."/>
            <person name="Serra M."/>
            <person name="Gomez A."/>
        </authorList>
    </citation>
    <scope>NUCLEOTIDE SEQUENCE [LARGE SCALE GENOMIC DNA]</scope>
    <source>
        <strain evidence="1">HYR1</strain>
    </source>
</reference>
<name>A0A3M7SXD3_BRAPC</name>
<dbReference type="Proteomes" id="UP000276133">
    <property type="component" value="Unassembled WGS sequence"/>
</dbReference>